<evidence type="ECO:0000313" key="3">
    <source>
        <dbReference type="Proteomes" id="UP000195437"/>
    </source>
</evidence>
<sequence length="122" mass="13796">MKGKAELRLARALDQLSVYFYAIGVPFALADLYRMAYGDEWEEMPGALWLEFLADDPYVRAGRDEFYSLMTIFDTLHDAGLEQLLDVIARETERLGIGMGILEPGRYTGRPPRLDDGGEDES</sequence>
<protein>
    <submittedName>
        <fullName evidence="2">Uncharacterized protein</fullName>
    </submittedName>
</protein>
<name>A0A1Y0IRS9_9BACL</name>
<dbReference type="AlphaFoldDB" id="A0A1Y0IRS9"/>
<keyword evidence="3" id="KW-1185">Reference proteome</keyword>
<proteinExistence type="predicted"/>
<dbReference type="RefSeq" id="WP_087457895.1">
    <property type="nucleotide sequence ID" value="NZ_CP021434.1"/>
</dbReference>
<dbReference type="OrthoDB" id="2381723at2"/>
<evidence type="ECO:0000313" key="2">
    <source>
        <dbReference type="EMBL" id="ARU62536.1"/>
    </source>
</evidence>
<reference evidence="3" key="1">
    <citation type="submission" date="2017-05" db="EMBL/GenBank/DDBJ databases">
        <authorList>
            <person name="Sung H."/>
        </authorList>
    </citation>
    <scope>NUCLEOTIDE SEQUENCE [LARGE SCALE GENOMIC DNA]</scope>
    <source>
        <strain evidence="3">AR23208</strain>
    </source>
</reference>
<evidence type="ECO:0000256" key="1">
    <source>
        <dbReference type="SAM" id="MobiDB-lite"/>
    </source>
</evidence>
<gene>
    <name evidence="2" type="ORF">CBW65_17385</name>
</gene>
<dbReference type="KEGG" id="tum:CBW65_17385"/>
<feature type="region of interest" description="Disordered" evidence="1">
    <location>
        <begin position="103"/>
        <end position="122"/>
    </location>
</feature>
<dbReference type="Proteomes" id="UP000195437">
    <property type="component" value="Chromosome"/>
</dbReference>
<organism evidence="2 3">
    <name type="scientific">Tumebacillus avium</name>
    <dbReference type="NCBI Taxonomy" id="1903704"/>
    <lineage>
        <taxon>Bacteria</taxon>
        <taxon>Bacillati</taxon>
        <taxon>Bacillota</taxon>
        <taxon>Bacilli</taxon>
        <taxon>Bacillales</taxon>
        <taxon>Alicyclobacillaceae</taxon>
        <taxon>Tumebacillus</taxon>
    </lineage>
</organism>
<accession>A0A1Y0IRS9</accession>
<dbReference type="EMBL" id="CP021434">
    <property type="protein sequence ID" value="ARU62536.1"/>
    <property type="molecule type" value="Genomic_DNA"/>
</dbReference>